<proteinExistence type="predicted"/>
<gene>
    <name evidence="1" type="ORF">HYPSUDRAFT_618370</name>
</gene>
<sequence>MAQDAMAVRHAGHVSLTAIAKLPSIDKPTRVCRSASSSAVGRALRSGSTRAIYDTSRINAAGVCQISLFVLSMANSNATYTAMRSCGGALLHCANLGLGRLDADHGGRLHAARVSDAELGAVPMEVPGVHPGGVLHSGESPGGAAHALASERYLEMELLFINFERVHRAYGCLLGWRAT</sequence>
<organism evidence="1 2">
    <name type="scientific">Hypholoma sublateritium (strain FD-334 SS-4)</name>
    <dbReference type="NCBI Taxonomy" id="945553"/>
    <lineage>
        <taxon>Eukaryota</taxon>
        <taxon>Fungi</taxon>
        <taxon>Dikarya</taxon>
        <taxon>Basidiomycota</taxon>
        <taxon>Agaricomycotina</taxon>
        <taxon>Agaricomycetes</taxon>
        <taxon>Agaricomycetidae</taxon>
        <taxon>Agaricales</taxon>
        <taxon>Agaricineae</taxon>
        <taxon>Strophariaceae</taxon>
        <taxon>Hypholoma</taxon>
    </lineage>
</organism>
<keyword evidence="2" id="KW-1185">Reference proteome</keyword>
<evidence type="ECO:0000313" key="2">
    <source>
        <dbReference type="Proteomes" id="UP000054270"/>
    </source>
</evidence>
<evidence type="ECO:0000313" key="1">
    <source>
        <dbReference type="EMBL" id="KJA28756.1"/>
    </source>
</evidence>
<dbReference type="EMBL" id="KN817520">
    <property type="protein sequence ID" value="KJA28756.1"/>
    <property type="molecule type" value="Genomic_DNA"/>
</dbReference>
<dbReference type="Proteomes" id="UP000054270">
    <property type="component" value="Unassembled WGS sequence"/>
</dbReference>
<dbReference type="AlphaFoldDB" id="A0A0D2PK59"/>
<accession>A0A0D2PK59</accession>
<protein>
    <submittedName>
        <fullName evidence="1">Uncharacterized protein</fullName>
    </submittedName>
</protein>
<reference evidence="2" key="1">
    <citation type="submission" date="2014-04" db="EMBL/GenBank/DDBJ databases">
        <title>Evolutionary Origins and Diversification of the Mycorrhizal Mutualists.</title>
        <authorList>
            <consortium name="DOE Joint Genome Institute"/>
            <consortium name="Mycorrhizal Genomics Consortium"/>
            <person name="Kohler A."/>
            <person name="Kuo A."/>
            <person name="Nagy L.G."/>
            <person name="Floudas D."/>
            <person name="Copeland A."/>
            <person name="Barry K.W."/>
            <person name="Cichocki N."/>
            <person name="Veneault-Fourrey C."/>
            <person name="LaButti K."/>
            <person name="Lindquist E.A."/>
            <person name="Lipzen A."/>
            <person name="Lundell T."/>
            <person name="Morin E."/>
            <person name="Murat C."/>
            <person name="Riley R."/>
            <person name="Ohm R."/>
            <person name="Sun H."/>
            <person name="Tunlid A."/>
            <person name="Henrissat B."/>
            <person name="Grigoriev I.V."/>
            <person name="Hibbett D.S."/>
            <person name="Martin F."/>
        </authorList>
    </citation>
    <scope>NUCLEOTIDE SEQUENCE [LARGE SCALE GENOMIC DNA]</scope>
    <source>
        <strain evidence="2">FD-334 SS-4</strain>
    </source>
</reference>
<name>A0A0D2PK59_HYPSF</name>